<evidence type="ECO:0000313" key="1">
    <source>
        <dbReference type="EMBL" id="ADG20892.1"/>
    </source>
</evidence>
<geneLocation type="plasmid" evidence="1 2">
    <name>pBC201</name>
</geneLocation>
<gene>
    <name evidence="1" type="ordered locus">BC1002_7146</name>
</gene>
<dbReference type="Proteomes" id="UP000002190">
    <property type="component" value="Plasmid pBC201"/>
</dbReference>
<dbReference type="AlphaFoldDB" id="D5WNL3"/>
<accession>D5WNL3</accession>
<dbReference type="RefSeq" id="WP_013094667.1">
    <property type="nucleotide sequence ID" value="NZ_JACHDG010000043.1"/>
</dbReference>
<proteinExistence type="predicted"/>
<name>D5WNL3_PARAM</name>
<dbReference type="EMBL" id="CP002016">
    <property type="protein sequence ID" value="ADG20892.1"/>
    <property type="molecule type" value="Genomic_DNA"/>
</dbReference>
<dbReference type="HOGENOM" id="CLU_2615289_0_0_4"/>
<dbReference type="KEGG" id="bge:BC1002_7146"/>
<keyword evidence="1" id="KW-0614">Plasmid</keyword>
<evidence type="ECO:0000313" key="2">
    <source>
        <dbReference type="Proteomes" id="UP000002190"/>
    </source>
</evidence>
<sequence length="78" mass="8084">MYGALKGYGMSFDVATACLAVTSAALWLASSRVNFTFGWDMDQALDKQMKLASKLNAAAASVAALAAVAQAAKTFFVG</sequence>
<protein>
    <submittedName>
        <fullName evidence="1">Uncharacterized protein</fullName>
    </submittedName>
</protein>
<organism evidence="1 2">
    <name type="scientific">Paraburkholderia atlantica</name>
    <dbReference type="NCBI Taxonomy" id="2654982"/>
    <lineage>
        <taxon>Bacteria</taxon>
        <taxon>Pseudomonadati</taxon>
        <taxon>Pseudomonadota</taxon>
        <taxon>Betaproteobacteria</taxon>
        <taxon>Burkholderiales</taxon>
        <taxon>Burkholderiaceae</taxon>
        <taxon>Paraburkholderia</taxon>
    </lineage>
</organism>
<reference evidence="1 2" key="2">
    <citation type="journal article" date="2012" name="J. Bacteriol.">
        <title>Genome Sequences of Burkholderia sp. Strains CCGE1002 and H160, Isolated from Legume Nodules in Mexico and Brazil.</title>
        <authorList>
            <person name="Ormeno-Orrillo E."/>
            <person name="Rogel M.A."/>
            <person name="Chueire L.M."/>
            <person name="Tiedje J.M."/>
            <person name="Martinez-Romero E."/>
            <person name="Hungria M."/>
        </authorList>
    </citation>
    <scope>NUCLEOTIDE SEQUENCE [LARGE SCALE GENOMIC DNA]</scope>
    <source>
        <strain evidence="1 2">CCGE1002</strain>
        <plasmid evidence="2">pBC201</plasmid>
    </source>
</reference>
<reference evidence="2" key="1">
    <citation type="submission" date="2010-04" db="EMBL/GenBank/DDBJ databases">
        <title>Complete sequence of plasmid 1 of Burkholderia sp. CCGE1002.</title>
        <authorList>
            <consortium name="US DOE Joint Genome Institute"/>
            <person name="Lucas S."/>
            <person name="Copeland A."/>
            <person name="Lapidus A."/>
            <person name="Cheng J.-F."/>
            <person name="Bruce D."/>
            <person name="Goodwin L."/>
            <person name="Pitluck S."/>
            <person name="Chertkov O."/>
            <person name="Detter J.C."/>
            <person name="Han C."/>
            <person name="Tapia R."/>
            <person name="Land M."/>
            <person name="Hauser L."/>
            <person name="Kyrpides N."/>
            <person name="Ovchinnikova G."/>
            <person name="Martinez-Romero E."/>
            <person name="Hernandez M.A.R."/>
            <person name="Tiedje J.M."/>
            <person name="Woyke T."/>
        </authorList>
    </citation>
    <scope>NUCLEOTIDE SEQUENCE [LARGE SCALE GENOMIC DNA]</scope>
    <source>
        <strain evidence="2">CCGE1002</strain>
        <plasmid evidence="2">pBC201</plasmid>
    </source>
</reference>